<dbReference type="EMBL" id="JAWWNJ010000125">
    <property type="protein sequence ID" value="KAK6988197.1"/>
    <property type="molecule type" value="Genomic_DNA"/>
</dbReference>
<evidence type="ECO:0000256" key="1">
    <source>
        <dbReference type="SAM" id="MobiDB-lite"/>
    </source>
</evidence>
<comment type="caution">
    <text evidence="3">The sequence shown here is derived from an EMBL/GenBank/DDBJ whole genome shotgun (WGS) entry which is preliminary data.</text>
</comment>
<dbReference type="EMBL" id="JAWWNJ010000089">
    <property type="protein sequence ID" value="KAK7000291.1"/>
    <property type="molecule type" value="Genomic_DNA"/>
</dbReference>
<organism evidence="3 9">
    <name type="scientific">Favolaschia claudopus</name>
    <dbReference type="NCBI Taxonomy" id="2862362"/>
    <lineage>
        <taxon>Eukaryota</taxon>
        <taxon>Fungi</taxon>
        <taxon>Dikarya</taxon>
        <taxon>Basidiomycota</taxon>
        <taxon>Agaricomycotina</taxon>
        <taxon>Agaricomycetes</taxon>
        <taxon>Agaricomycetidae</taxon>
        <taxon>Agaricales</taxon>
        <taxon>Marasmiineae</taxon>
        <taxon>Mycenaceae</taxon>
        <taxon>Favolaschia</taxon>
    </lineage>
</organism>
<dbReference type="AlphaFoldDB" id="A0AAV9ZPE9"/>
<protein>
    <recommendedName>
        <fullName evidence="10">Ribosomal protein L5</fullName>
    </recommendedName>
</protein>
<accession>A0AAV9ZPE9</accession>
<evidence type="ECO:0000313" key="2">
    <source>
        <dbReference type="EMBL" id="KAK6966311.1"/>
    </source>
</evidence>
<evidence type="ECO:0000313" key="9">
    <source>
        <dbReference type="Proteomes" id="UP001362999"/>
    </source>
</evidence>
<sequence>MAISIEGTCQVKVSSRWNHVKYSPRVLVCGRVQNEFRSGDIPNYIPSLCTGRVLEGQSTPLFGVFSSIFALSSHVGLLGHSIGSLYFNSIPKTLPVRTQTFNFLTPSFTNLTLRGRNHLRPFDFKVNSRLNAAEIMQGRIERRQSARVFQLASSIPQVRYNAVLNQICELNLNSGANLFPFVAPTLTRPYPTQLRSNQDGGGLRVGKEIGAVGRRGDDRERAGATPEQGGRGGSGQRNIVAQTTCKATGAESS</sequence>
<keyword evidence="9" id="KW-1185">Reference proteome</keyword>
<feature type="region of interest" description="Disordered" evidence="1">
    <location>
        <begin position="193"/>
        <end position="239"/>
    </location>
</feature>
<evidence type="ECO:0000313" key="4">
    <source>
        <dbReference type="EMBL" id="KAK6991857.1"/>
    </source>
</evidence>
<proteinExistence type="predicted"/>
<dbReference type="EMBL" id="JAWWNJ010000089">
    <property type="protein sequence ID" value="KAK7000196.1"/>
    <property type="molecule type" value="Genomic_DNA"/>
</dbReference>
<reference evidence="3 9" key="1">
    <citation type="journal article" date="2024" name="J Genomics">
        <title>Draft genome sequencing and assembly of Favolaschia claudopus CIRM-BRFM 2984 isolated from oak limbs.</title>
        <authorList>
            <person name="Navarro D."/>
            <person name="Drula E."/>
            <person name="Chaduli D."/>
            <person name="Cazenave R."/>
            <person name="Ahrendt S."/>
            <person name="Wang J."/>
            <person name="Lipzen A."/>
            <person name="Daum C."/>
            <person name="Barry K."/>
            <person name="Grigoriev I.V."/>
            <person name="Favel A."/>
            <person name="Rosso M.N."/>
            <person name="Martin F."/>
        </authorList>
    </citation>
    <scope>NUCLEOTIDE SEQUENCE [LARGE SCALE GENOMIC DNA]</scope>
    <source>
        <strain evidence="3 9">CIRM-BRFM 2984</strain>
    </source>
</reference>
<evidence type="ECO:0000313" key="5">
    <source>
        <dbReference type="EMBL" id="KAK7000196.1"/>
    </source>
</evidence>
<evidence type="ECO:0000313" key="6">
    <source>
        <dbReference type="EMBL" id="KAK7000291.1"/>
    </source>
</evidence>
<evidence type="ECO:0000313" key="3">
    <source>
        <dbReference type="EMBL" id="KAK6988197.1"/>
    </source>
</evidence>
<dbReference type="EMBL" id="JAWWNJ010000115">
    <property type="protein sequence ID" value="KAK6991857.1"/>
    <property type="molecule type" value="Genomic_DNA"/>
</dbReference>
<dbReference type="EMBL" id="JAWWNJ010000081">
    <property type="protein sequence ID" value="KAK7001884.1"/>
    <property type="molecule type" value="Genomic_DNA"/>
</dbReference>
<dbReference type="Proteomes" id="UP001362999">
    <property type="component" value="Unassembled WGS sequence"/>
</dbReference>
<evidence type="ECO:0000313" key="8">
    <source>
        <dbReference type="EMBL" id="KAK7013661.1"/>
    </source>
</evidence>
<name>A0AAV9ZPE9_9AGAR</name>
<evidence type="ECO:0008006" key="10">
    <source>
        <dbReference type="Google" id="ProtNLM"/>
    </source>
</evidence>
<gene>
    <name evidence="8" type="ORF">R3P38DRAFT_2787950</name>
    <name evidence="7" type="ORF">R3P38DRAFT_2795346</name>
    <name evidence="5" type="ORF">R3P38DRAFT_2797465</name>
    <name evidence="6" type="ORF">R3P38DRAFT_2797553</name>
    <name evidence="4" type="ORF">R3P38DRAFT_2803547</name>
    <name evidence="3" type="ORF">R3P38DRAFT_2804923</name>
    <name evidence="2" type="ORF">R3P38DRAFT_2816456</name>
</gene>
<evidence type="ECO:0000313" key="7">
    <source>
        <dbReference type="EMBL" id="KAK7001884.1"/>
    </source>
</evidence>
<dbReference type="EMBL" id="JAWWNJ010000284">
    <property type="protein sequence ID" value="KAK6966311.1"/>
    <property type="molecule type" value="Genomic_DNA"/>
</dbReference>
<dbReference type="EMBL" id="JAWWNJ010000058">
    <property type="protein sequence ID" value="KAK7013661.1"/>
    <property type="molecule type" value="Genomic_DNA"/>
</dbReference>